<keyword evidence="5 6" id="KW-0472">Membrane</keyword>
<protein>
    <submittedName>
        <fullName evidence="7">Na+/H+-dicarboxylate symporter</fullName>
    </submittedName>
</protein>
<dbReference type="GO" id="GO:0005886">
    <property type="term" value="C:plasma membrane"/>
    <property type="evidence" value="ECO:0007669"/>
    <property type="project" value="TreeGrafter"/>
</dbReference>
<feature type="transmembrane region" description="Helical" evidence="6">
    <location>
        <begin position="73"/>
        <end position="96"/>
    </location>
</feature>
<name>A0A1I5B5D5_9CLOT</name>
<evidence type="ECO:0000256" key="1">
    <source>
        <dbReference type="ARBA" id="ARBA00004141"/>
    </source>
</evidence>
<dbReference type="SUPFAM" id="SSF118215">
    <property type="entry name" value="Proton glutamate symport protein"/>
    <property type="match status" value="1"/>
</dbReference>
<dbReference type="OrthoDB" id="9768885at2"/>
<dbReference type="PANTHER" id="PTHR42865:SF8">
    <property type="entry name" value="SERINE_THREONINE TRANSPORTER SSTT"/>
    <property type="match status" value="1"/>
</dbReference>
<gene>
    <name evidence="7" type="ORF">SAMN04488695_10415</name>
</gene>
<reference evidence="7 8" key="1">
    <citation type="submission" date="2016-10" db="EMBL/GenBank/DDBJ databases">
        <authorList>
            <person name="de Groot N.N."/>
        </authorList>
    </citation>
    <scope>NUCLEOTIDE SEQUENCE [LARGE SCALE GENOMIC DNA]</scope>
    <source>
        <strain evidence="7 8">ML2</strain>
    </source>
</reference>
<feature type="transmembrane region" description="Helical" evidence="6">
    <location>
        <begin position="41"/>
        <end position="61"/>
    </location>
</feature>
<organism evidence="7 8">
    <name type="scientific">Proteiniclasticum ruminis</name>
    <dbReference type="NCBI Taxonomy" id="398199"/>
    <lineage>
        <taxon>Bacteria</taxon>
        <taxon>Bacillati</taxon>
        <taxon>Bacillota</taxon>
        <taxon>Clostridia</taxon>
        <taxon>Eubacteriales</taxon>
        <taxon>Clostridiaceae</taxon>
        <taxon>Proteiniclasticum</taxon>
    </lineage>
</organism>
<dbReference type="GO" id="GO:0005295">
    <property type="term" value="F:neutral L-amino acid:sodium symporter activity"/>
    <property type="evidence" value="ECO:0007669"/>
    <property type="project" value="TreeGrafter"/>
</dbReference>
<comment type="subcellular location">
    <subcellularLocation>
        <location evidence="1">Membrane</location>
        <topology evidence="1">Multi-pass membrane protein</topology>
    </subcellularLocation>
</comment>
<accession>A0A1I5B5D5</accession>
<evidence type="ECO:0000313" key="8">
    <source>
        <dbReference type="Proteomes" id="UP000181899"/>
    </source>
</evidence>
<proteinExistence type="predicted"/>
<sequence length="407" mass="43038">MKKKKLGLVPKLIIAIILGILVGQMRFLPEGVLRLPVTFSSIFSTFLSFIIPLMILGFVVVGISDLTEGAGKLLGMTTVLAYGSTLTAGILSYLMASAFFPSFIGESLVEKISGSGEGLSTLFSIPLSPLLDVTGAIVFSFVMGVGISALKSKGSGKYLYGFFKEFSEIISKVLSTIIIPFLPVYIFGNFLNLSYSGSVFSILSIFWKVFLLIIALHLLYVGFMFFVAGGVSGKNPWMLLKNQIPGYVTAVGTQSSAATIPVNVECARKNGVSKEIREFVVPLCATIHLAGSIITITSCVTAVLLIYDLPHGISLMATFIATLGVAMVAAPGAPGGAIMSALPFLTLVGIDPTGTMGQLLITLYLTQDSFGTAANVSGDNALAILVETFHKKSLLKEGKTISEVEAV</sequence>
<dbReference type="RefSeq" id="WP_074911780.1">
    <property type="nucleotide sequence ID" value="NZ_FOVK01000004.1"/>
</dbReference>
<evidence type="ECO:0000256" key="4">
    <source>
        <dbReference type="ARBA" id="ARBA00022989"/>
    </source>
</evidence>
<dbReference type="Gene3D" id="1.10.3860.10">
    <property type="entry name" value="Sodium:dicarboxylate symporter"/>
    <property type="match status" value="1"/>
</dbReference>
<keyword evidence="8" id="KW-1185">Reference proteome</keyword>
<dbReference type="InterPro" id="IPR036458">
    <property type="entry name" value="Na:dicarbo_symporter_sf"/>
</dbReference>
<dbReference type="eggNOG" id="COG1301">
    <property type="taxonomic scope" value="Bacteria"/>
</dbReference>
<evidence type="ECO:0000256" key="2">
    <source>
        <dbReference type="ARBA" id="ARBA00022448"/>
    </source>
</evidence>
<dbReference type="InterPro" id="IPR001991">
    <property type="entry name" value="Na-dicarboxylate_symporter"/>
</dbReference>
<feature type="transmembrane region" description="Helical" evidence="6">
    <location>
        <begin position="313"/>
        <end position="333"/>
    </location>
</feature>
<keyword evidence="4 6" id="KW-1133">Transmembrane helix</keyword>
<keyword evidence="3 6" id="KW-0812">Transmembrane</keyword>
<feature type="transmembrane region" description="Helical" evidence="6">
    <location>
        <begin position="279"/>
        <end position="307"/>
    </location>
</feature>
<dbReference type="Pfam" id="PF00375">
    <property type="entry name" value="SDF"/>
    <property type="match status" value="1"/>
</dbReference>
<evidence type="ECO:0000256" key="6">
    <source>
        <dbReference type="SAM" id="Phobius"/>
    </source>
</evidence>
<dbReference type="PANTHER" id="PTHR42865">
    <property type="entry name" value="PROTON/GLUTAMATE-ASPARTATE SYMPORTER"/>
    <property type="match status" value="1"/>
</dbReference>
<dbReference type="AlphaFoldDB" id="A0A1I5B5D5"/>
<evidence type="ECO:0000256" key="5">
    <source>
        <dbReference type="ARBA" id="ARBA00023136"/>
    </source>
</evidence>
<dbReference type="EMBL" id="FOVK01000004">
    <property type="protein sequence ID" value="SFN69904.1"/>
    <property type="molecule type" value="Genomic_DNA"/>
</dbReference>
<dbReference type="PRINTS" id="PR00173">
    <property type="entry name" value="EDTRNSPORT"/>
</dbReference>
<keyword evidence="2" id="KW-0813">Transport</keyword>
<evidence type="ECO:0000256" key="3">
    <source>
        <dbReference type="ARBA" id="ARBA00022692"/>
    </source>
</evidence>
<feature type="transmembrane region" description="Helical" evidence="6">
    <location>
        <begin position="173"/>
        <end position="193"/>
    </location>
</feature>
<feature type="transmembrane region" description="Helical" evidence="6">
    <location>
        <begin position="133"/>
        <end position="152"/>
    </location>
</feature>
<feature type="transmembrane region" description="Helical" evidence="6">
    <location>
        <begin position="12"/>
        <end position="29"/>
    </location>
</feature>
<dbReference type="Proteomes" id="UP000181899">
    <property type="component" value="Unassembled WGS sequence"/>
</dbReference>
<dbReference type="GO" id="GO:0032329">
    <property type="term" value="P:serine transport"/>
    <property type="evidence" value="ECO:0007669"/>
    <property type="project" value="TreeGrafter"/>
</dbReference>
<evidence type="ECO:0000313" key="7">
    <source>
        <dbReference type="EMBL" id="SFN69904.1"/>
    </source>
</evidence>
<feature type="transmembrane region" description="Helical" evidence="6">
    <location>
        <begin position="205"/>
        <end position="231"/>
    </location>
</feature>
<dbReference type="STRING" id="398199.SAMN05421804_11342"/>